<keyword evidence="1" id="KW-0812">Transmembrane</keyword>
<evidence type="ECO:0000256" key="1">
    <source>
        <dbReference type="SAM" id="Phobius"/>
    </source>
</evidence>
<feature type="domain" description="Glycine zipper-like" evidence="2">
    <location>
        <begin position="17"/>
        <end position="57"/>
    </location>
</feature>
<dbReference type="Pfam" id="PF26273">
    <property type="entry name" value="Gly_zipper"/>
    <property type="match status" value="1"/>
</dbReference>
<reference evidence="3 4" key="1">
    <citation type="submission" date="2017-10" db="EMBL/GenBank/DDBJ databases">
        <title>Draft genome sequences of strains TRE 1, TRE 9, TRE H and TRI 7, isolated from tamarins, belonging to four potential novel Bifidobacterium species.</title>
        <authorList>
            <person name="Mattarelli P."/>
            <person name="Modesto M."/>
            <person name="Puglisi E."/>
            <person name="Morelli L."/>
            <person name="Spezio C."/>
            <person name="Bonetti A."/>
            <person name="Sandri C."/>
        </authorList>
    </citation>
    <scope>NUCLEOTIDE SEQUENCE [LARGE SCALE GENOMIC DNA]</scope>
    <source>
        <strain evidence="4">TRE1</strain>
    </source>
</reference>
<organism evidence="3 4">
    <name type="scientific">Bifidobacterium primatium</name>
    <dbReference type="NCBI Taxonomy" id="2045438"/>
    <lineage>
        <taxon>Bacteria</taxon>
        <taxon>Bacillati</taxon>
        <taxon>Actinomycetota</taxon>
        <taxon>Actinomycetes</taxon>
        <taxon>Bifidobacteriales</taxon>
        <taxon>Bifidobacteriaceae</taxon>
        <taxon>Bifidobacterium</taxon>
    </lineage>
</organism>
<keyword evidence="1" id="KW-0472">Membrane</keyword>
<proteinExistence type="predicted"/>
<dbReference type="RefSeq" id="WP_100510968.1">
    <property type="nucleotide sequence ID" value="NZ_PEBI01000003.1"/>
</dbReference>
<accession>A0A2M9H7T0</accession>
<evidence type="ECO:0000259" key="2">
    <source>
        <dbReference type="Pfam" id="PF26273"/>
    </source>
</evidence>
<sequence>MTNRNGRNNIPHTRLPFGVCLGMLFGIAVGMLTHNIVLWLSAGTTLGVFLGIVYDSRNKPHNDGDEDDI</sequence>
<comment type="caution">
    <text evidence="3">The sequence shown here is derived from an EMBL/GenBank/DDBJ whole genome shotgun (WGS) entry which is preliminary data.</text>
</comment>
<protein>
    <recommendedName>
        <fullName evidence="2">Glycine zipper-like domain-containing protein</fullName>
    </recommendedName>
</protein>
<feature type="transmembrane region" description="Helical" evidence="1">
    <location>
        <begin position="36"/>
        <end position="54"/>
    </location>
</feature>
<keyword evidence="4" id="KW-1185">Reference proteome</keyword>
<feature type="transmembrane region" description="Helical" evidence="1">
    <location>
        <begin position="12"/>
        <end position="30"/>
    </location>
</feature>
<dbReference type="EMBL" id="PEBI01000003">
    <property type="protein sequence ID" value="PJM72865.1"/>
    <property type="molecule type" value="Genomic_DNA"/>
</dbReference>
<evidence type="ECO:0000313" key="4">
    <source>
        <dbReference type="Proteomes" id="UP000229095"/>
    </source>
</evidence>
<dbReference type="InterPro" id="IPR058598">
    <property type="entry name" value="Gly_zipper-like_dom"/>
</dbReference>
<name>A0A2M9H7T0_9BIFI</name>
<dbReference type="OrthoDB" id="769130at2"/>
<dbReference type="Proteomes" id="UP000229095">
    <property type="component" value="Unassembled WGS sequence"/>
</dbReference>
<gene>
    <name evidence="3" type="ORF">CS006_06290</name>
</gene>
<dbReference type="AlphaFoldDB" id="A0A2M9H7T0"/>
<keyword evidence="1" id="KW-1133">Transmembrane helix</keyword>
<evidence type="ECO:0000313" key="3">
    <source>
        <dbReference type="EMBL" id="PJM72865.1"/>
    </source>
</evidence>